<dbReference type="GeneID" id="108879743"/>
<feature type="transmembrane region" description="Helical" evidence="2">
    <location>
        <begin position="51"/>
        <end position="71"/>
    </location>
</feature>
<evidence type="ECO:0000313" key="4">
    <source>
        <dbReference type="RefSeq" id="XP_018526653.1"/>
    </source>
</evidence>
<feature type="transmembrane region" description="Helical" evidence="2">
    <location>
        <begin position="157"/>
        <end position="178"/>
    </location>
</feature>
<feature type="compositionally biased region" description="Basic and acidic residues" evidence="1">
    <location>
        <begin position="262"/>
        <end position="274"/>
    </location>
</feature>
<evidence type="ECO:0000256" key="1">
    <source>
        <dbReference type="SAM" id="MobiDB-lite"/>
    </source>
</evidence>
<protein>
    <submittedName>
        <fullName evidence="4">Uncharacterized protein LOC108879743 isoform X1</fullName>
    </submittedName>
</protein>
<sequence>MLALAGPLQKLIGQVKDNANAFVFSTLIFSYHIFENEFPCSCKPQSDYCMVYMIMPCLIIVILMLATDLQFQRAWKYTTSKGSCHFGCVLFRRTVKAFCVGLLWVASVLIDAEWYVCCHNHNPREDAELQCKTKAEITSGLRPVFTIAEMKTNSRMYGISLLFGITFVGTFLLSTWTICADSCCLKCCKREILVHELMLEVGDDAVSETIKEKQKEIITRKVKDHIDDGKWEECLDLVEDLIDPINQVHSSTSTGYQSTRESQYKDSSQQREQEQIPLSPIQPQNDILPEPAGHGE</sequence>
<dbReference type="AlphaFoldDB" id="A0AAJ7LNR6"/>
<evidence type="ECO:0000256" key="2">
    <source>
        <dbReference type="SAM" id="Phobius"/>
    </source>
</evidence>
<evidence type="ECO:0000313" key="3">
    <source>
        <dbReference type="Proteomes" id="UP000694890"/>
    </source>
</evidence>
<dbReference type="KEGG" id="lcf:108879743"/>
<proteinExistence type="predicted"/>
<dbReference type="RefSeq" id="XP_018526653.1">
    <property type="nucleotide sequence ID" value="XM_018671137.2"/>
</dbReference>
<reference evidence="4" key="1">
    <citation type="submission" date="2025-08" db="UniProtKB">
        <authorList>
            <consortium name="RefSeq"/>
        </authorList>
    </citation>
    <scope>IDENTIFICATION</scope>
    <source>
        <tissue evidence="4">Brain</tissue>
    </source>
</reference>
<accession>A0AAJ7LNR6</accession>
<keyword evidence="2" id="KW-0472">Membrane</keyword>
<name>A0AAJ7LNR6_LATCA</name>
<gene>
    <name evidence="4" type="primary">LOC108879743</name>
</gene>
<dbReference type="Proteomes" id="UP000694890">
    <property type="component" value="Linkage group LG6"/>
</dbReference>
<keyword evidence="2" id="KW-1133">Transmembrane helix</keyword>
<feature type="region of interest" description="Disordered" evidence="1">
    <location>
        <begin position="249"/>
        <end position="296"/>
    </location>
</feature>
<keyword evidence="2" id="KW-0812">Transmembrane</keyword>
<organism evidence="3 4">
    <name type="scientific">Lates calcarifer</name>
    <name type="common">Barramundi</name>
    <name type="synonym">Holocentrus calcarifer</name>
    <dbReference type="NCBI Taxonomy" id="8187"/>
    <lineage>
        <taxon>Eukaryota</taxon>
        <taxon>Metazoa</taxon>
        <taxon>Chordata</taxon>
        <taxon>Craniata</taxon>
        <taxon>Vertebrata</taxon>
        <taxon>Euteleostomi</taxon>
        <taxon>Actinopterygii</taxon>
        <taxon>Neopterygii</taxon>
        <taxon>Teleostei</taxon>
        <taxon>Neoteleostei</taxon>
        <taxon>Acanthomorphata</taxon>
        <taxon>Carangaria</taxon>
        <taxon>Carangaria incertae sedis</taxon>
        <taxon>Centropomidae</taxon>
        <taxon>Lates</taxon>
    </lineage>
</organism>
<feature type="compositionally biased region" description="Polar residues" evidence="1">
    <location>
        <begin position="249"/>
        <end position="261"/>
    </location>
</feature>